<evidence type="ECO:0000313" key="4">
    <source>
        <dbReference type="Proteomes" id="UP000789405"/>
    </source>
</evidence>
<evidence type="ECO:0000256" key="2">
    <source>
        <dbReference type="SAM" id="MobiDB-lite"/>
    </source>
</evidence>
<dbReference type="OrthoDB" id="2424665at2759"/>
<feature type="compositionally biased region" description="Acidic residues" evidence="2">
    <location>
        <begin position="120"/>
        <end position="129"/>
    </location>
</feature>
<evidence type="ECO:0000256" key="1">
    <source>
        <dbReference type="SAM" id="Coils"/>
    </source>
</evidence>
<sequence length="205" mass="23772">EKHNLNSPPKGVTYTPNKIVTPADAAAVLAASLGPPLKDNFINYDNRRLHYQSYPYKYNNEEKSKRQLRRSLSFNHSNPHQTSTNQVIDVAEVLSAAVSFTRENNRILDRLSDEFRSDNENDMDSDDSDSWQHSSRSGREIENEIAKLANQLESMKQKFEMQIISKNRLIEELEYELKKSEKKKRSEIELMDNQIKSQIKAIDEL</sequence>
<dbReference type="AlphaFoldDB" id="A0A9N9NZK3"/>
<evidence type="ECO:0000313" key="3">
    <source>
        <dbReference type="EMBL" id="CAG8788281.1"/>
    </source>
</evidence>
<feature type="region of interest" description="Disordered" evidence="2">
    <location>
        <begin position="116"/>
        <end position="138"/>
    </location>
</feature>
<keyword evidence="4" id="KW-1185">Reference proteome</keyword>
<dbReference type="EMBL" id="CAJVPY010025460">
    <property type="protein sequence ID" value="CAG8788281.1"/>
    <property type="molecule type" value="Genomic_DNA"/>
</dbReference>
<protein>
    <submittedName>
        <fullName evidence="3">27602_t:CDS:1</fullName>
    </submittedName>
</protein>
<dbReference type="Proteomes" id="UP000789405">
    <property type="component" value="Unassembled WGS sequence"/>
</dbReference>
<proteinExistence type="predicted"/>
<name>A0A9N9NZK3_9GLOM</name>
<feature type="non-terminal residue" evidence="3">
    <location>
        <position position="205"/>
    </location>
</feature>
<accession>A0A9N9NZK3</accession>
<feature type="non-terminal residue" evidence="3">
    <location>
        <position position="1"/>
    </location>
</feature>
<comment type="caution">
    <text evidence="3">The sequence shown here is derived from an EMBL/GenBank/DDBJ whole genome shotgun (WGS) entry which is preliminary data.</text>
</comment>
<keyword evidence="1" id="KW-0175">Coiled coil</keyword>
<feature type="coiled-coil region" evidence="1">
    <location>
        <begin position="138"/>
        <end position="190"/>
    </location>
</feature>
<gene>
    <name evidence="3" type="ORF">DERYTH_LOCUS20873</name>
</gene>
<reference evidence="3" key="1">
    <citation type="submission" date="2021-06" db="EMBL/GenBank/DDBJ databases">
        <authorList>
            <person name="Kallberg Y."/>
            <person name="Tangrot J."/>
            <person name="Rosling A."/>
        </authorList>
    </citation>
    <scope>NUCLEOTIDE SEQUENCE</scope>
    <source>
        <strain evidence="3">MA453B</strain>
    </source>
</reference>
<organism evidence="3 4">
    <name type="scientific">Dentiscutata erythropus</name>
    <dbReference type="NCBI Taxonomy" id="1348616"/>
    <lineage>
        <taxon>Eukaryota</taxon>
        <taxon>Fungi</taxon>
        <taxon>Fungi incertae sedis</taxon>
        <taxon>Mucoromycota</taxon>
        <taxon>Glomeromycotina</taxon>
        <taxon>Glomeromycetes</taxon>
        <taxon>Diversisporales</taxon>
        <taxon>Gigasporaceae</taxon>
        <taxon>Dentiscutata</taxon>
    </lineage>
</organism>